<evidence type="ECO:0000256" key="1">
    <source>
        <dbReference type="SAM" id="Phobius"/>
    </source>
</evidence>
<keyword evidence="1" id="KW-0472">Membrane</keyword>
<protein>
    <recommendedName>
        <fullName evidence="2">G domain-containing protein</fullName>
    </recommendedName>
</protein>
<dbReference type="InterPro" id="IPR006073">
    <property type="entry name" value="GTP-bd"/>
</dbReference>
<dbReference type="PANTHER" id="PTHR42698">
    <property type="entry name" value="GTPASE ERA"/>
    <property type="match status" value="1"/>
</dbReference>
<reference evidence="4" key="1">
    <citation type="journal article" date="2019" name="Int. J. Syst. Evol. Microbiol.">
        <title>The Global Catalogue of Microorganisms (GCM) 10K type strain sequencing project: providing services to taxonomists for standard genome sequencing and annotation.</title>
        <authorList>
            <consortium name="The Broad Institute Genomics Platform"/>
            <consortium name="The Broad Institute Genome Sequencing Center for Infectious Disease"/>
            <person name="Wu L."/>
            <person name="Ma J."/>
        </authorList>
    </citation>
    <scope>NUCLEOTIDE SEQUENCE [LARGE SCALE GENOMIC DNA]</scope>
    <source>
        <strain evidence="4">JCM 17458</strain>
    </source>
</reference>
<name>A0ABP8EJ99_9MICO</name>
<dbReference type="RefSeq" id="WP_236864097.1">
    <property type="nucleotide sequence ID" value="NZ_BAABAZ010000005.1"/>
</dbReference>
<dbReference type="Pfam" id="PF01926">
    <property type="entry name" value="MMR_HSR1"/>
    <property type="match status" value="1"/>
</dbReference>
<gene>
    <name evidence="3" type="ORF">GCM10022261_15400</name>
</gene>
<dbReference type="InterPro" id="IPR027417">
    <property type="entry name" value="P-loop_NTPase"/>
</dbReference>
<feature type="transmembrane region" description="Helical" evidence="1">
    <location>
        <begin position="454"/>
        <end position="478"/>
    </location>
</feature>
<evidence type="ECO:0000313" key="4">
    <source>
        <dbReference type="Proteomes" id="UP001501586"/>
    </source>
</evidence>
<evidence type="ECO:0000313" key="3">
    <source>
        <dbReference type="EMBL" id="GAA4284009.1"/>
    </source>
</evidence>
<dbReference type="Proteomes" id="UP001501586">
    <property type="component" value="Unassembled WGS sequence"/>
</dbReference>
<keyword evidence="1" id="KW-0812">Transmembrane</keyword>
<evidence type="ECO:0000259" key="2">
    <source>
        <dbReference type="Pfam" id="PF01926"/>
    </source>
</evidence>
<dbReference type="SUPFAM" id="SSF52540">
    <property type="entry name" value="P-loop containing nucleoside triphosphate hydrolases"/>
    <property type="match status" value="1"/>
</dbReference>
<dbReference type="PANTHER" id="PTHR42698:SF1">
    <property type="entry name" value="GTPASE ERA, MITOCHONDRIAL"/>
    <property type="match status" value="1"/>
</dbReference>
<proteinExistence type="predicted"/>
<organism evidence="3 4">
    <name type="scientific">Brevibacterium daeguense</name>
    <dbReference type="NCBI Taxonomy" id="909936"/>
    <lineage>
        <taxon>Bacteria</taxon>
        <taxon>Bacillati</taxon>
        <taxon>Actinomycetota</taxon>
        <taxon>Actinomycetes</taxon>
        <taxon>Micrococcales</taxon>
        <taxon>Brevibacteriaceae</taxon>
        <taxon>Brevibacterium</taxon>
    </lineage>
</organism>
<keyword evidence="4" id="KW-1185">Reference proteome</keyword>
<keyword evidence="1" id="KW-1133">Transmembrane helix</keyword>
<dbReference type="EMBL" id="BAABAZ010000005">
    <property type="protein sequence ID" value="GAA4284009.1"/>
    <property type="molecule type" value="Genomic_DNA"/>
</dbReference>
<comment type="caution">
    <text evidence="3">The sequence shown here is derived from an EMBL/GenBank/DDBJ whole genome shotgun (WGS) entry which is preliminary data.</text>
</comment>
<feature type="transmembrane region" description="Helical" evidence="1">
    <location>
        <begin position="417"/>
        <end position="442"/>
    </location>
</feature>
<accession>A0ABP8EJ99</accession>
<sequence>MSQRTHEEIERMAGGIRRALELEPGRLPAETEARARNLLEKTDARIRLGEDFTVVAFAGSTGSGKSSLFNAVAGLEIARVGVRRPTTSRPTACVWGDGGEEILSWLGVPPDNRTWRESALDGADQEPLHGLILLDLPDHDSTAPEHRLESDRLVGLVDVVFWVVDPQKYADFSLHSHYLSKFAEHSTNMVVVLNQIDTLTAEERNACHDHLQQLLVQDGLGSARIQLASALTREGVPAIRDVLVETVAAKEAAAERLLADMRSLAGEIRAELGEPLDDPTSLPGADRLVDAMIDAAGVTAVVQTVEDDYRRRAYKKTGYPPLAWAQRGQADPLGARHGGAREELIRAAVPETTRTQSARVNLAAHELVSEAVRALPLQWQHDVARAEKQSTAELTHTLDRAVTAVEIERRKPSWWNVAGFFQVLFFLATVVGALWLLLQLVLVFSGVLIGGSALLWTIPAVLLVGGIVGSAITSAVAASARARGAREAGAEVDERLRDAVQQAAAGSYLEPITAILREHRSVYDGLR</sequence>
<feature type="domain" description="G" evidence="2">
    <location>
        <begin position="55"/>
        <end position="194"/>
    </location>
</feature>
<dbReference type="Gene3D" id="3.40.50.300">
    <property type="entry name" value="P-loop containing nucleotide triphosphate hydrolases"/>
    <property type="match status" value="1"/>
</dbReference>
<dbReference type="InterPro" id="IPR005662">
    <property type="entry name" value="GTPase_Era-like"/>
</dbReference>